<dbReference type="InterPro" id="IPR036412">
    <property type="entry name" value="HAD-like_sf"/>
</dbReference>
<keyword evidence="2 4" id="KW-0378">Hydrolase</keyword>
<evidence type="ECO:0000256" key="3">
    <source>
        <dbReference type="ARBA" id="ARBA00022842"/>
    </source>
</evidence>
<dbReference type="GO" id="GO:0044281">
    <property type="term" value="P:small molecule metabolic process"/>
    <property type="evidence" value="ECO:0007669"/>
    <property type="project" value="UniProtKB-ARBA"/>
</dbReference>
<comment type="caution">
    <text evidence="4">The sequence shown here is derived from an EMBL/GenBank/DDBJ whole genome shotgun (WGS) entry which is preliminary data.</text>
</comment>
<evidence type="ECO:0000256" key="1">
    <source>
        <dbReference type="ARBA" id="ARBA00001946"/>
    </source>
</evidence>
<evidence type="ECO:0000313" key="4">
    <source>
        <dbReference type="EMBL" id="TCO51122.1"/>
    </source>
</evidence>
<dbReference type="InterPro" id="IPR023214">
    <property type="entry name" value="HAD_sf"/>
</dbReference>
<dbReference type="Gene3D" id="1.20.120.1600">
    <property type="match status" value="1"/>
</dbReference>
<dbReference type="NCBIfam" id="TIGR01549">
    <property type="entry name" value="HAD-SF-IA-v1"/>
    <property type="match status" value="1"/>
</dbReference>
<dbReference type="InterPro" id="IPR006439">
    <property type="entry name" value="HAD-SF_hydro_IA"/>
</dbReference>
<evidence type="ECO:0000256" key="2">
    <source>
        <dbReference type="ARBA" id="ARBA00022801"/>
    </source>
</evidence>
<dbReference type="NCBIfam" id="TIGR01509">
    <property type="entry name" value="HAD-SF-IA-v3"/>
    <property type="match status" value="1"/>
</dbReference>
<dbReference type="PANTHER" id="PTHR46470:SF4">
    <property type="entry name" value="5-AMINO-6-(5-PHOSPHO-D-RIBITYLAMINO)URACIL PHOSPHATASE YIGB"/>
    <property type="match status" value="1"/>
</dbReference>
<dbReference type="Pfam" id="PF00702">
    <property type="entry name" value="Hydrolase"/>
    <property type="match status" value="1"/>
</dbReference>
<keyword evidence="3" id="KW-0460">Magnesium</keyword>
<dbReference type="Proteomes" id="UP000295573">
    <property type="component" value="Unassembled WGS sequence"/>
</dbReference>
<dbReference type="SFLD" id="SFLDS00003">
    <property type="entry name" value="Haloacid_Dehalogenase"/>
    <property type="match status" value="1"/>
</dbReference>
<dbReference type="EMBL" id="SLWR01000001">
    <property type="protein sequence ID" value="TCO51122.1"/>
    <property type="molecule type" value="Genomic_DNA"/>
</dbReference>
<name>A0A4R2J122_9ACTN</name>
<comment type="cofactor">
    <cofactor evidence="1">
        <name>Mg(2+)</name>
        <dbReference type="ChEBI" id="CHEBI:18420"/>
    </cofactor>
</comment>
<sequence>MLFDLDGTLVDQESAAAGAVVEWAAEYGITGPGVADRWAKLSDRHYQAYQRRELTFQEQRRRRVNEFLGLSVDDDEADVIFKGYSARYEAGWTVFDDAVPALRQIRAAGLKAAVVTNGNADHQRYKLERLGLTDEIDVLTTPDGLPAGKPHPQIFLQAVEQLGVSVADVVMVGDSLDRDVRGALAVGIDAVLLDRYDVHPDADVPRIRSLDGFSPPLRRRQ</sequence>
<dbReference type="GO" id="GO:0016787">
    <property type="term" value="F:hydrolase activity"/>
    <property type="evidence" value="ECO:0007669"/>
    <property type="project" value="UniProtKB-KW"/>
</dbReference>
<dbReference type="PANTHER" id="PTHR46470">
    <property type="entry name" value="N-ACYLNEURAMINATE-9-PHOSPHATASE"/>
    <property type="match status" value="1"/>
</dbReference>
<dbReference type="SFLD" id="SFLDG01129">
    <property type="entry name" value="C1.5:_HAD__Beta-PGM__Phosphata"/>
    <property type="match status" value="1"/>
</dbReference>
<reference evidence="4 5" key="1">
    <citation type="journal article" date="2015" name="Stand. Genomic Sci.">
        <title>Genomic Encyclopedia of Bacterial and Archaeal Type Strains, Phase III: the genomes of soil and plant-associated and newly described type strains.</title>
        <authorList>
            <person name="Whitman W.B."/>
            <person name="Woyke T."/>
            <person name="Klenk H.P."/>
            <person name="Zhou Y."/>
            <person name="Lilburn T.G."/>
            <person name="Beck B.J."/>
            <person name="De Vos P."/>
            <person name="Vandamme P."/>
            <person name="Eisen J.A."/>
            <person name="Garrity G."/>
            <person name="Hugenholtz P."/>
            <person name="Kyrpides N.C."/>
        </authorList>
    </citation>
    <scope>NUCLEOTIDE SEQUENCE [LARGE SCALE GENOMIC DNA]</scope>
    <source>
        <strain evidence="4 5">VKM Ac-2541</strain>
    </source>
</reference>
<gene>
    <name evidence="4" type="ORF">EV646_101104</name>
</gene>
<dbReference type="Gene3D" id="3.40.50.1000">
    <property type="entry name" value="HAD superfamily/HAD-like"/>
    <property type="match status" value="1"/>
</dbReference>
<dbReference type="InterPro" id="IPR051400">
    <property type="entry name" value="HAD-like_hydrolase"/>
</dbReference>
<dbReference type="AlphaFoldDB" id="A0A4R2J122"/>
<dbReference type="SUPFAM" id="SSF56784">
    <property type="entry name" value="HAD-like"/>
    <property type="match status" value="1"/>
</dbReference>
<evidence type="ECO:0000313" key="5">
    <source>
        <dbReference type="Proteomes" id="UP000295573"/>
    </source>
</evidence>
<protein>
    <submittedName>
        <fullName evidence="4">Putative hydrolase of the HAD superfamily</fullName>
    </submittedName>
</protein>
<keyword evidence="5" id="KW-1185">Reference proteome</keyword>
<accession>A0A4R2J122</accession>
<dbReference type="PRINTS" id="PR00413">
    <property type="entry name" value="HADHALOGNASE"/>
</dbReference>
<proteinExistence type="predicted"/>
<organism evidence="4 5">
    <name type="scientific">Kribbella antiqua</name>
    <dbReference type="NCBI Taxonomy" id="2512217"/>
    <lineage>
        <taxon>Bacteria</taxon>
        <taxon>Bacillati</taxon>
        <taxon>Actinomycetota</taxon>
        <taxon>Actinomycetes</taxon>
        <taxon>Propionibacteriales</taxon>
        <taxon>Kribbellaceae</taxon>
        <taxon>Kribbella</taxon>
    </lineage>
</organism>